<evidence type="ECO:0000256" key="9">
    <source>
        <dbReference type="PIRNR" id="PIRNR003128"/>
    </source>
</evidence>
<dbReference type="GO" id="GO:0005524">
    <property type="term" value="F:ATP binding"/>
    <property type="evidence" value="ECO:0007669"/>
    <property type="project" value="UniProtKB-KW"/>
</dbReference>
<dbReference type="GO" id="GO:0009432">
    <property type="term" value="P:SOS response"/>
    <property type="evidence" value="ECO:0007669"/>
    <property type="project" value="TreeGrafter"/>
</dbReference>
<dbReference type="Pfam" id="PF02463">
    <property type="entry name" value="SMC_N"/>
    <property type="match status" value="1"/>
</dbReference>
<dbReference type="PANTHER" id="PTHR11059:SF0">
    <property type="entry name" value="DNA REPAIR PROTEIN RECN"/>
    <property type="match status" value="1"/>
</dbReference>
<evidence type="ECO:0000313" key="12">
    <source>
        <dbReference type="EMBL" id="ACL72056.1"/>
    </source>
</evidence>
<dbReference type="InterPro" id="IPR003395">
    <property type="entry name" value="RecF/RecN/SMC_N"/>
</dbReference>
<evidence type="ECO:0000256" key="10">
    <source>
        <dbReference type="SAM" id="Coils"/>
    </source>
</evidence>
<dbReference type="PIRSF" id="PIRSF003128">
    <property type="entry name" value="RecN"/>
    <property type="match status" value="1"/>
</dbReference>
<dbReference type="RefSeq" id="WP_012637540.1">
    <property type="nucleotide sequence ID" value="NC_011901.1"/>
</dbReference>
<organism evidence="12 13">
    <name type="scientific">Thioalkalivibrio sulfidiphilus (strain HL-EbGR7)</name>
    <dbReference type="NCBI Taxonomy" id="396588"/>
    <lineage>
        <taxon>Bacteria</taxon>
        <taxon>Pseudomonadati</taxon>
        <taxon>Pseudomonadota</taxon>
        <taxon>Gammaproteobacteria</taxon>
        <taxon>Chromatiales</taxon>
        <taxon>Ectothiorhodospiraceae</taxon>
        <taxon>Thioalkalivibrio</taxon>
    </lineage>
</organism>
<comment type="function">
    <text evidence="1 9">May be involved in recombinational repair of damaged DNA.</text>
</comment>
<dbReference type="GO" id="GO:0043590">
    <property type="term" value="C:bacterial nucleoid"/>
    <property type="evidence" value="ECO:0007669"/>
    <property type="project" value="TreeGrafter"/>
</dbReference>
<accession>B8GNW7</accession>
<evidence type="ECO:0000256" key="5">
    <source>
        <dbReference type="ARBA" id="ARBA00022763"/>
    </source>
</evidence>
<name>B8GNW7_THISH</name>
<reference evidence="12 13" key="1">
    <citation type="journal article" date="2011" name="Stand. Genomic Sci.">
        <title>Complete genome sequence of 'Thioalkalivibrio sulfidophilus' HL-EbGr7.</title>
        <authorList>
            <person name="Muyzer G."/>
            <person name="Sorokin D.Y."/>
            <person name="Mavromatis K."/>
            <person name="Lapidus A."/>
            <person name="Clum A."/>
            <person name="Ivanova N."/>
            <person name="Pati A."/>
            <person name="d'Haeseleer P."/>
            <person name="Woyke T."/>
            <person name="Kyrpides N.C."/>
        </authorList>
    </citation>
    <scope>NUCLEOTIDE SEQUENCE [LARGE SCALE GENOMIC DNA]</scope>
    <source>
        <strain evidence="12 13">HL-EbGR7</strain>
    </source>
</reference>
<dbReference type="FunFam" id="3.40.50.300:FF:000319">
    <property type="entry name" value="DNA repair protein RecN"/>
    <property type="match status" value="1"/>
</dbReference>
<dbReference type="InterPro" id="IPR027417">
    <property type="entry name" value="P-loop_NTPase"/>
</dbReference>
<dbReference type="STRING" id="396588.Tgr7_0968"/>
<evidence type="ECO:0000259" key="11">
    <source>
        <dbReference type="Pfam" id="PF02463"/>
    </source>
</evidence>
<dbReference type="NCBIfam" id="NF008121">
    <property type="entry name" value="PRK10869.1"/>
    <property type="match status" value="1"/>
</dbReference>
<dbReference type="FunFam" id="3.40.50.300:FF:000356">
    <property type="entry name" value="DNA repair protein RecN"/>
    <property type="match status" value="1"/>
</dbReference>
<evidence type="ECO:0000313" key="13">
    <source>
        <dbReference type="Proteomes" id="UP000002383"/>
    </source>
</evidence>
<evidence type="ECO:0000256" key="4">
    <source>
        <dbReference type="ARBA" id="ARBA00022741"/>
    </source>
</evidence>
<dbReference type="NCBIfam" id="TIGR00634">
    <property type="entry name" value="recN"/>
    <property type="match status" value="1"/>
</dbReference>
<dbReference type="eggNOG" id="COG0497">
    <property type="taxonomic scope" value="Bacteria"/>
</dbReference>
<dbReference type="InterPro" id="IPR004604">
    <property type="entry name" value="DNA_recomb/repair_RecN"/>
</dbReference>
<keyword evidence="7 9" id="KW-0234">DNA repair</keyword>
<evidence type="ECO:0000256" key="7">
    <source>
        <dbReference type="ARBA" id="ARBA00023204"/>
    </source>
</evidence>
<dbReference type="EMBL" id="CP001339">
    <property type="protein sequence ID" value="ACL72056.1"/>
    <property type="molecule type" value="Genomic_DNA"/>
</dbReference>
<dbReference type="GO" id="GO:0006310">
    <property type="term" value="P:DNA recombination"/>
    <property type="evidence" value="ECO:0007669"/>
    <property type="project" value="InterPro"/>
</dbReference>
<sequence length="567" mass="62214">MITSIHIRDFAIIDELSLELGSGMSALTGETGAGKSILVDALGLALGDRADSTAVRAGAERAEISVGFDLSDDADALIWLQEQALETGHDCLLRRVVGADGKSRAWINGTPTTLQNLKTLGEMLVDIHGQHAHQSLTRREVQRRILDEFADHPKLLDEARSHFQAWREIQERLDRAAGDDEARSARRDLLRFQTGELKALELGDDEVAQLDEEHRRLAHAGRLLEVAESVHQGLYADDQSVDTQLGQLHHLLEEVTRLDPSLKEPLELIASAQIQIREAADALRHYADRVELDPGRLSFVEQRLSDIHDLARKHRVPPEDLPRLARELLEELAQLESDDEDLDALSRKAEAAETKYRDAAAALSRSRQAAAKKLGKQVSEAMQGLGMEGGKFQVAVDSDPETRPAAHGLDRIEFLVTANPGQPLQALTRVASGGELSRISLAIQMIAAKALPIPTLIFDEVDSGIGGAVAEVVGRQLRSLGEHRQVLCVTHLPQVAAQAHHHLQVSKHKGKADTRTRIQVLDADSRIQEVARMLGGVDLTEQTVAHAREMVEKAKDNSRFNIQGSKG</sequence>
<dbReference type="Gene3D" id="3.40.50.300">
    <property type="entry name" value="P-loop containing nucleotide triphosphate hydrolases"/>
    <property type="match status" value="2"/>
</dbReference>
<dbReference type="PANTHER" id="PTHR11059">
    <property type="entry name" value="DNA REPAIR PROTEIN RECN"/>
    <property type="match status" value="1"/>
</dbReference>
<protein>
    <recommendedName>
        <fullName evidence="3 9">DNA repair protein RecN</fullName>
    </recommendedName>
    <alternativeName>
        <fullName evidence="8 9">Recombination protein N</fullName>
    </alternativeName>
</protein>
<evidence type="ECO:0000256" key="8">
    <source>
        <dbReference type="ARBA" id="ARBA00033408"/>
    </source>
</evidence>
<keyword evidence="10" id="KW-0175">Coiled coil</keyword>
<gene>
    <name evidence="12" type="ordered locus">Tgr7_0968</name>
</gene>
<dbReference type="SUPFAM" id="SSF52540">
    <property type="entry name" value="P-loop containing nucleoside triphosphate hydrolases"/>
    <property type="match status" value="1"/>
</dbReference>
<comment type="similarity">
    <text evidence="2 9">Belongs to the RecN family.</text>
</comment>
<keyword evidence="4" id="KW-0547">Nucleotide-binding</keyword>
<dbReference type="Proteomes" id="UP000002383">
    <property type="component" value="Chromosome"/>
</dbReference>
<dbReference type="AlphaFoldDB" id="B8GNW7"/>
<dbReference type="HOGENOM" id="CLU_018297_3_1_6"/>
<dbReference type="KEGG" id="tgr:Tgr7_0968"/>
<evidence type="ECO:0000256" key="3">
    <source>
        <dbReference type="ARBA" id="ARBA00021315"/>
    </source>
</evidence>
<feature type="domain" description="RecF/RecN/SMC N-terminal" evidence="11">
    <location>
        <begin position="1"/>
        <end position="510"/>
    </location>
</feature>
<keyword evidence="13" id="KW-1185">Reference proteome</keyword>
<evidence type="ECO:0000256" key="2">
    <source>
        <dbReference type="ARBA" id="ARBA00009441"/>
    </source>
</evidence>
<feature type="coiled-coil region" evidence="10">
    <location>
        <begin position="325"/>
        <end position="362"/>
    </location>
</feature>
<dbReference type="CDD" id="cd03241">
    <property type="entry name" value="ABC_RecN"/>
    <property type="match status" value="2"/>
</dbReference>
<keyword evidence="5 9" id="KW-0227">DNA damage</keyword>
<evidence type="ECO:0000256" key="1">
    <source>
        <dbReference type="ARBA" id="ARBA00003618"/>
    </source>
</evidence>
<evidence type="ECO:0000256" key="6">
    <source>
        <dbReference type="ARBA" id="ARBA00022840"/>
    </source>
</evidence>
<dbReference type="OrthoDB" id="9806954at2"/>
<proteinExistence type="inferred from homology"/>
<keyword evidence="6" id="KW-0067">ATP-binding</keyword>
<dbReference type="GO" id="GO:0006281">
    <property type="term" value="P:DNA repair"/>
    <property type="evidence" value="ECO:0007669"/>
    <property type="project" value="UniProtKB-KW"/>
</dbReference>